<dbReference type="GeneID" id="95373992"/>
<reference evidence="2 5" key="2">
    <citation type="submission" date="2022-05" db="EMBL/GenBank/DDBJ databases">
        <title>Genome Sequencing of Bee-Associated Microbes.</title>
        <authorList>
            <person name="Dunlap C."/>
        </authorList>
    </citation>
    <scope>NUCLEOTIDE SEQUENCE [LARGE SCALE GENOMIC DNA]</scope>
    <source>
        <strain evidence="2 5">NRRL B-23120</strain>
    </source>
</reference>
<dbReference type="OrthoDB" id="2666872at2"/>
<evidence type="ECO:0008006" key="6">
    <source>
        <dbReference type="Google" id="ProtNLM"/>
    </source>
</evidence>
<dbReference type="KEGG" id="pchi:PC41400_04055"/>
<evidence type="ECO:0000313" key="3">
    <source>
        <dbReference type="EMBL" id="QAV16902.1"/>
    </source>
</evidence>
<dbReference type="Proteomes" id="UP001527202">
    <property type="component" value="Unassembled WGS sequence"/>
</dbReference>
<evidence type="ECO:0000313" key="2">
    <source>
        <dbReference type="EMBL" id="MCY9594665.1"/>
    </source>
</evidence>
<organism evidence="3 4">
    <name type="scientific">Paenibacillus chitinolyticus</name>
    <dbReference type="NCBI Taxonomy" id="79263"/>
    <lineage>
        <taxon>Bacteria</taxon>
        <taxon>Bacillati</taxon>
        <taxon>Bacillota</taxon>
        <taxon>Bacilli</taxon>
        <taxon>Bacillales</taxon>
        <taxon>Paenibacillaceae</taxon>
        <taxon>Paenibacillus</taxon>
    </lineage>
</organism>
<keyword evidence="5" id="KW-1185">Reference proteome</keyword>
<protein>
    <recommendedName>
        <fullName evidence="6">Peptidase C39-like domain-containing protein</fullName>
    </recommendedName>
</protein>
<feature type="signal peptide" evidence="1">
    <location>
        <begin position="1"/>
        <end position="25"/>
    </location>
</feature>
<sequence length="410" mass="45230">MLKKLTTKVLPVLLFATLIPSAVFASSNEVSSKDAVKAALFQVVLDQKENNYSKWKDLIVSASEPVLVYDISGEKHSYIVNLKASGREVGFVEVSYYKDDNPILSFGYSSNRMADQEKSELRNKVKQMGKQVATEKVIINGPAKFALKKEFSDGSAEIIESKEVAELTKEQNQKIKKKERKENKEGKKFWKNIDDVTSEIGTTSDGVTDNPGAYESGYSSTNSKFWDGVGDANQYTNSLWTGASGCAPTSGYNLMFYWHYQKGFSGLLKNSSGYVDKDDSVLLMRQKMGTDNAGNTSVSAKASGLRAYAVARGYKSSSSTLTTSPSWNTVKSHMSSAPSLLDFFDQSFYCGSSSCGHTVVGVGYTEYFYNGSSSGHQYMIVHDNWGNTPENVYVAYGRNYTSMNSLLYSM</sequence>
<feature type="chain" id="PRO_5019571132" description="Peptidase C39-like domain-containing protein" evidence="1">
    <location>
        <begin position="26"/>
        <end position="410"/>
    </location>
</feature>
<evidence type="ECO:0000313" key="4">
    <source>
        <dbReference type="Proteomes" id="UP000288943"/>
    </source>
</evidence>
<dbReference type="EMBL" id="JAMDMJ010000002">
    <property type="protein sequence ID" value="MCY9594665.1"/>
    <property type="molecule type" value="Genomic_DNA"/>
</dbReference>
<proteinExistence type="predicted"/>
<gene>
    <name evidence="2" type="ORF">M5X16_02625</name>
    <name evidence="3" type="ORF">PC41400_04055</name>
</gene>
<evidence type="ECO:0000313" key="5">
    <source>
        <dbReference type="Proteomes" id="UP001527202"/>
    </source>
</evidence>
<evidence type="ECO:0000256" key="1">
    <source>
        <dbReference type="SAM" id="SignalP"/>
    </source>
</evidence>
<dbReference type="RefSeq" id="WP_042232110.1">
    <property type="nucleotide sequence ID" value="NZ_CP026520.1"/>
</dbReference>
<name>A0A410WRF2_9BACL</name>
<keyword evidence="1" id="KW-0732">Signal</keyword>
<accession>A0A410WRF2</accession>
<dbReference type="Proteomes" id="UP000288943">
    <property type="component" value="Chromosome"/>
</dbReference>
<dbReference type="AlphaFoldDB" id="A0A410WRF2"/>
<dbReference type="EMBL" id="CP026520">
    <property type="protein sequence ID" value="QAV16902.1"/>
    <property type="molecule type" value="Genomic_DNA"/>
</dbReference>
<reference evidence="3 4" key="1">
    <citation type="submission" date="2018-01" db="EMBL/GenBank/DDBJ databases">
        <title>The whole genome sequencing and assembly of Paenibacillus chitinolyticus KCCM 41400 strain.</title>
        <authorList>
            <person name="Kim J.-Y."/>
            <person name="Park M.-K."/>
            <person name="Lee Y.-J."/>
            <person name="Yi H."/>
            <person name="Bahn Y.-S."/>
            <person name="Kim J.F."/>
            <person name="Lee D.-W."/>
        </authorList>
    </citation>
    <scope>NUCLEOTIDE SEQUENCE [LARGE SCALE GENOMIC DNA]</scope>
    <source>
        <strain evidence="3 4">KCCM 41400</strain>
    </source>
</reference>